<reference evidence="1 2" key="1">
    <citation type="submission" date="2021-03" db="EMBL/GenBank/DDBJ databases">
        <title>Tianweitania aestuarii sp. nov., isolated from a tidal flat.</title>
        <authorList>
            <person name="Park S."/>
            <person name="Yoon J.-H."/>
        </authorList>
    </citation>
    <scope>NUCLEOTIDE SEQUENCE [LARGE SCALE GENOMIC DNA]</scope>
    <source>
        <strain evidence="1 2">BSSL-BM11</strain>
    </source>
</reference>
<name>A0ABS5RS44_9HYPH</name>
<protein>
    <recommendedName>
        <fullName evidence="3">DUF2336 domain-containing protein</fullName>
    </recommendedName>
</protein>
<evidence type="ECO:0008006" key="3">
    <source>
        <dbReference type="Google" id="ProtNLM"/>
    </source>
</evidence>
<evidence type="ECO:0000313" key="2">
    <source>
        <dbReference type="Proteomes" id="UP001297272"/>
    </source>
</evidence>
<dbReference type="Proteomes" id="UP001297272">
    <property type="component" value="Unassembled WGS sequence"/>
</dbReference>
<evidence type="ECO:0000313" key="1">
    <source>
        <dbReference type="EMBL" id="MBS9719874.1"/>
    </source>
</evidence>
<proteinExistence type="predicted"/>
<dbReference type="RefSeq" id="WP_213983468.1">
    <property type="nucleotide sequence ID" value="NZ_JAFMNX010000001.1"/>
</dbReference>
<sequence length="306" mass="33081">MNMPASQDFRHIAEKHDASRADRLFRAAISAFCALTRPSRRDIIQLEELCLQLYDSVSEDSLRYVSAVLSESSFAPPALVRRLASERIEIAAPLLLKSKALADVDLVALVGRKGASHARVIIQRKDLTPPTAVLIEKALLSHQRLANPNIAEAARNSLRAMMQPVDAASGQKPSAHPAYEKLRATALTGSVPFFETALAEALEIEGGQAHSIVASTDKRDLSRVLKALRLVPEQAFLLVAATYPAGFGHAQAIQTFVARYEAISPEEAAATLRLYQADAVFAGVSRRMAGNGNTDAVQSQRAHQVA</sequence>
<dbReference type="EMBL" id="JAFMNX010000001">
    <property type="protein sequence ID" value="MBS9719874.1"/>
    <property type="molecule type" value="Genomic_DNA"/>
</dbReference>
<organism evidence="1 2">
    <name type="scientific">Tianweitania aestuarii</name>
    <dbReference type="NCBI Taxonomy" id="2814886"/>
    <lineage>
        <taxon>Bacteria</taxon>
        <taxon>Pseudomonadati</taxon>
        <taxon>Pseudomonadota</taxon>
        <taxon>Alphaproteobacteria</taxon>
        <taxon>Hyphomicrobiales</taxon>
        <taxon>Phyllobacteriaceae</taxon>
        <taxon>Tianweitania</taxon>
    </lineage>
</organism>
<comment type="caution">
    <text evidence="1">The sequence shown here is derived from an EMBL/GenBank/DDBJ whole genome shotgun (WGS) entry which is preliminary data.</text>
</comment>
<keyword evidence="2" id="KW-1185">Reference proteome</keyword>
<gene>
    <name evidence="1" type="ORF">JYU29_04135</name>
</gene>
<accession>A0ABS5RS44</accession>